<sequence>MGDKRTLEDRQRCFVFICALQDEDERILGLFQIGHLAALRIFKDEVQEWVRGMNIGEALRDSGIGDEILREVDNENTIDVIQRYLASRDEELLEDDEYKALVGLPRHELNQIVMEFVSGMRERKTLRYVSGLDI</sequence>
<protein>
    <submittedName>
        <fullName evidence="1">Uncharacterized protein</fullName>
    </submittedName>
</protein>
<evidence type="ECO:0000313" key="2">
    <source>
        <dbReference type="Proteomes" id="UP000184749"/>
    </source>
</evidence>
<accession>A0A1L5NJP9</accession>
<dbReference type="Proteomes" id="UP000184749">
    <property type="component" value="Chromosome"/>
</dbReference>
<gene>
    <name evidence="1" type="ORF">IE4872_CH02482</name>
</gene>
<dbReference type="EMBL" id="CP017101">
    <property type="protein sequence ID" value="APO68092.1"/>
    <property type="molecule type" value="Genomic_DNA"/>
</dbReference>
<dbReference type="RefSeq" id="WP_074068823.1">
    <property type="nucleotide sequence ID" value="NZ_CP017101.1"/>
</dbReference>
<proteinExistence type="predicted"/>
<dbReference type="AlphaFoldDB" id="A0A1L5NJP9"/>
<organism evidence="1 2">
    <name type="scientific">Rhizobium gallicum</name>
    <dbReference type="NCBI Taxonomy" id="56730"/>
    <lineage>
        <taxon>Bacteria</taxon>
        <taxon>Pseudomonadati</taxon>
        <taxon>Pseudomonadota</taxon>
        <taxon>Alphaproteobacteria</taxon>
        <taxon>Hyphomicrobiales</taxon>
        <taxon>Rhizobiaceae</taxon>
        <taxon>Rhizobium/Agrobacterium group</taxon>
        <taxon>Rhizobium</taxon>
    </lineage>
</organism>
<reference evidence="1 2" key="1">
    <citation type="submission" date="2016-09" db="EMBL/GenBank/DDBJ databases">
        <title>The complete genome sequences of Rhizobium gallicum, symbiovars gallicum and phaseoli, symbionts associated to common bean (Phaseolus vulgaris).</title>
        <authorList>
            <person name="Bustos P."/>
            <person name="Santamaria R.I."/>
            <person name="Perez-Carrascal O.M."/>
            <person name="Juarez S."/>
            <person name="Lozano L."/>
            <person name="Martinez-Flores I."/>
            <person name="Martinez-Romero E."/>
            <person name="Cevallos M."/>
            <person name="Romero D."/>
            <person name="Davila G."/>
            <person name="Gonzalez V."/>
        </authorList>
    </citation>
    <scope>NUCLEOTIDE SEQUENCE [LARGE SCALE GENOMIC DNA]</scope>
    <source>
        <strain evidence="1 2">IE4872</strain>
    </source>
</reference>
<dbReference type="STRING" id="56730.IE4872_CH02482"/>
<evidence type="ECO:0000313" key="1">
    <source>
        <dbReference type="EMBL" id="APO68092.1"/>
    </source>
</evidence>
<name>A0A1L5NJP9_9HYPH</name>